<keyword evidence="5 12" id="KW-0732">Signal</keyword>
<dbReference type="InterPro" id="IPR024079">
    <property type="entry name" value="MetalloPept_cat_dom_sf"/>
</dbReference>
<feature type="compositionally biased region" description="Low complexity" evidence="10">
    <location>
        <begin position="31"/>
        <end position="48"/>
    </location>
</feature>
<dbReference type="EMBL" id="MU865936">
    <property type="protein sequence ID" value="KAK4449721.1"/>
    <property type="molecule type" value="Genomic_DNA"/>
</dbReference>
<keyword evidence="3" id="KW-0645">Protease</keyword>
<dbReference type="Proteomes" id="UP001321760">
    <property type="component" value="Unassembled WGS sequence"/>
</dbReference>
<feature type="compositionally biased region" description="Low complexity" evidence="10">
    <location>
        <begin position="56"/>
        <end position="77"/>
    </location>
</feature>
<evidence type="ECO:0000256" key="3">
    <source>
        <dbReference type="ARBA" id="ARBA00022670"/>
    </source>
</evidence>
<dbReference type="Pfam" id="PF05572">
    <property type="entry name" value="Peptidase_M43"/>
    <property type="match status" value="1"/>
</dbReference>
<keyword evidence="4" id="KW-0479">Metal-binding</keyword>
<feature type="region of interest" description="Disordered" evidence="10">
    <location>
        <begin position="17"/>
        <end position="109"/>
    </location>
</feature>
<evidence type="ECO:0000256" key="5">
    <source>
        <dbReference type="ARBA" id="ARBA00022729"/>
    </source>
</evidence>
<dbReference type="PANTHER" id="PTHR47466:SF1">
    <property type="entry name" value="METALLOPROTEASE MEP1 (AFU_ORTHOLOGUE AFUA_1G07730)-RELATED"/>
    <property type="match status" value="1"/>
</dbReference>
<dbReference type="InterPro" id="IPR008754">
    <property type="entry name" value="Peptidase_M43"/>
</dbReference>
<dbReference type="Gene3D" id="3.40.390.10">
    <property type="entry name" value="Collagenase (Catalytic Domain)"/>
    <property type="match status" value="1"/>
</dbReference>
<evidence type="ECO:0000256" key="12">
    <source>
        <dbReference type="SAM" id="SignalP"/>
    </source>
</evidence>
<keyword evidence="7" id="KW-0862">Zinc</keyword>
<evidence type="ECO:0000313" key="15">
    <source>
        <dbReference type="Proteomes" id="UP001321760"/>
    </source>
</evidence>
<evidence type="ECO:0000256" key="4">
    <source>
        <dbReference type="ARBA" id="ARBA00022723"/>
    </source>
</evidence>
<keyword evidence="8" id="KW-0482">Metalloprotease</keyword>
<dbReference type="SUPFAM" id="SSF55486">
    <property type="entry name" value="Metalloproteases ('zincins'), catalytic domain"/>
    <property type="match status" value="1"/>
</dbReference>
<reference evidence="14" key="1">
    <citation type="journal article" date="2023" name="Mol. Phylogenet. Evol.">
        <title>Genome-scale phylogeny and comparative genomics of the fungal order Sordariales.</title>
        <authorList>
            <person name="Hensen N."/>
            <person name="Bonometti L."/>
            <person name="Westerberg I."/>
            <person name="Brannstrom I.O."/>
            <person name="Guillou S."/>
            <person name="Cros-Aarteil S."/>
            <person name="Calhoun S."/>
            <person name="Haridas S."/>
            <person name="Kuo A."/>
            <person name="Mondo S."/>
            <person name="Pangilinan J."/>
            <person name="Riley R."/>
            <person name="LaButti K."/>
            <person name="Andreopoulos B."/>
            <person name="Lipzen A."/>
            <person name="Chen C."/>
            <person name="Yan M."/>
            <person name="Daum C."/>
            <person name="Ng V."/>
            <person name="Clum A."/>
            <person name="Steindorff A."/>
            <person name="Ohm R.A."/>
            <person name="Martin F."/>
            <person name="Silar P."/>
            <person name="Natvig D.O."/>
            <person name="Lalanne C."/>
            <person name="Gautier V."/>
            <person name="Ament-Velasquez S.L."/>
            <person name="Kruys A."/>
            <person name="Hutchinson M.I."/>
            <person name="Powell A.J."/>
            <person name="Barry K."/>
            <person name="Miller A.N."/>
            <person name="Grigoriev I.V."/>
            <person name="Debuchy R."/>
            <person name="Gladieux P."/>
            <person name="Hiltunen Thoren M."/>
            <person name="Johannesson H."/>
        </authorList>
    </citation>
    <scope>NUCLEOTIDE SEQUENCE</scope>
    <source>
        <strain evidence="14">PSN243</strain>
    </source>
</reference>
<sequence length="525" mass="56704">MRLLFVLLAAGHVAAQGSSTLPTETPTAPNTPSDPVVPTPSISIVDPPVSIPPTDTPVESSSPVSSAPSSSSSTAPDSPDDDEFSVVSDTDVGNGVTADITPPPDVPTLDQHLEEQAANMPTETFDPETARSVAELESGYFVHFVETAPAPGDKQPLAIPDSASNCMAKRKRALNELMGPYDGVSGPVLQARQGAECNWIDEITIPIHFHFIRSAYKKAQPYEAKGMARLTEQMTYLNRVYNPLGIYFRAEGKGYTIWDPPKSGKNSNWTQLGKSEDRLVRWQTISNPRPRTDRLVVWVVNDLKGMDVLKTLNGYAYLASSAKKVGSIDGVLMRQGVMFGKGSTTLIHEIGHWLGLNHPFGKVVDSKDDDCKLGDGLLKTSHLSGLRSVVNTCSQVRCDGKTEDVYNWMSYSTCRGTEIDLGFTTDQKTAMFVRYMKFRKGFKAGDCVPRDPKRNDVAKKAAVNKRSAMQDLVDGKCPDIDAQVSIFLSQPTAAPSEDAAVSGYGGVSVVGFVGTLAIIVAAMLL</sequence>
<evidence type="ECO:0000256" key="9">
    <source>
        <dbReference type="ARBA" id="ARBA00023157"/>
    </source>
</evidence>
<feature type="domain" description="Peptidase M43 pregnancy-associated plasma-A" evidence="13">
    <location>
        <begin position="297"/>
        <end position="431"/>
    </location>
</feature>
<dbReference type="GO" id="GO:0008237">
    <property type="term" value="F:metallopeptidase activity"/>
    <property type="evidence" value="ECO:0007669"/>
    <property type="project" value="UniProtKB-KW"/>
</dbReference>
<dbReference type="PANTHER" id="PTHR47466">
    <property type="match status" value="1"/>
</dbReference>
<gene>
    <name evidence="14" type="ORF">QBC34DRAFT_463116</name>
</gene>
<evidence type="ECO:0000313" key="14">
    <source>
        <dbReference type="EMBL" id="KAK4449721.1"/>
    </source>
</evidence>
<evidence type="ECO:0000256" key="7">
    <source>
        <dbReference type="ARBA" id="ARBA00022833"/>
    </source>
</evidence>
<evidence type="ECO:0000256" key="10">
    <source>
        <dbReference type="SAM" id="MobiDB-lite"/>
    </source>
</evidence>
<keyword evidence="11" id="KW-0472">Membrane</keyword>
<name>A0AAV9GSU1_9PEZI</name>
<evidence type="ECO:0000256" key="2">
    <source>
        <dbReference type="ARBA" id="ARBA00008721"/>
    </source>
</evidence>
<evidence type="ECO:0000256" key="8">
    <source>
        <dbReference type="ARBA" id="ARBA00023049"/>
    </source>
</evidence>
<comment type="function">
    <text evidence="1">Secreted metalloproteinase that allows assimilation of proteinaceous substrates.</text>
</comment>
<protein>
    <recommendedName>
        <fullName evidence="13">Peptidase M43 pregnancy-associated plasma-A domain-containing protein</fullName>
    </recommendedName>
</protein>
<feature type="signal peptide" evidence="12">
    <location>
        <begin position="1"/>
        <end position="15"/>
    </location>
</feature>
<dbReference type="AlphaFoldDB" id="A0AAV9GSU1"/>
<feature type="compositionally biased region" description="Polar residues" evidence="10">
    <location>
        <begin position="17"/>
        <end position="30"/>
    </location>
</feature>
<keyword evidence="9" id="KW-1015">Disulfide bond</keyword>
<evidence type="ECO:0000256" key="11">
    <source>
        <dbReference type="SAM" id="Phobius"/>
    </source>
</evidence>
<accession>A0AAV9GSU1</accession>
<evidence type="ECO:0000256" key="6">
    <source>
        <dbReference type="ARBA" id="ARBA00022801"/>
    </source>
</evidence>
<organism evidence="14 15">
    <name type="scientific">Podospora aff. communis PSN243</name>
    <dbReference type="NCBI Taxonomy" id="3040156"/>
    <lineage>
        <taxon>Eukaryota</taxon>
        <taxon>Fungi</taxon>
        <taxon>Dikarya</taxon>
        <taxon>Ascomycota</taxon>
        <taxon>Pezizomycotina</taxon>
        <taxon>Sordariomycetes</taxon>
        <taxon>Sordariomycetidae</taxon>
        <taxon>Sordariales</taxon>
        <taxon>Podosporaceae</taxon>
        <taxon>Podospora</taxon>
    </lineage>
</organism>
<dbReference type="GO" id="GO:0006508">
    <property type="term" value="P:proteolysis"/>
    <property type="evidence" value="ECO:0007669"/>
    <property type="project" value="UniProtKB-KW"/>
</dbReference>
<proteinExistence type="inferred from homology"/>
<comment type="caution">
    <text evidence="14">The sequence shown here is derived from an EMBL/GenBank/DDBJ whole genome shotgun (WGS) entry which is preliminary data.</text>
</comment>
<feature type="chain" id="PRO_5043967565" description="Peptidase M43 pregnancy-associated plasma-A domain-containing protein" evidence="12">
    <location>
        <begin position="16"/>
        <end position="525"/>
    </location>
</feature>
<evidence type="ECO:0000259" key="13">
    <source>
        <dbReference type="Pfam" id="PF05572"/>
    </source>
</evidence>
<comment type="similarity">
    <text evidence="2">Belongs to the peptidase M43B family.</text>
</comment>
<reference evidence="14" key="2">
    <citation type="submission" date="2023-05" db="EMBL/GenBank/DDBJ databases">
        <authorList>
            <consortium name="Lawrence Berkeley National Laboratory"/>
            <person name="Steindorff A."/>
            <person name="Hensen N."/>
            <person name="Bonometti L."/>
            <person name="Westerberg I."/>
            <person name="Brannstrom I.O."/>
            <person name="Guillou S."/>
            <person name="Cros-Aarteil S."/>
            <person name="Calhoun S."/>
            <person name="Haridas S."/>
            <person name="Kuo A."/>
            <person name="Mondo S."/>
            <person name="Pangilinan J."/>
            <person name="Riley R."/>
            <person name="Labutti K."/>
            <person name="Andreopoulos B."/>
            <person name="Lipzen A."/>
            <person name="Chen C."/>
            <person name="Yanf M."/>
            <person name="Daum C."/>
            <person name="Ng V."/>
            <person name="Clum A."/>
            <person name="Ohm R."/>
            <person name="Martin F."/>
            <person name="Silar P."/>
            <person name="Natvig D."/>
            <person name="Lalanne C."/>
            <person name="Gautier V."/>
            <person name="Ament-Velasquez S.L."/>
            <person name="Kruys A."/>
            <person name="Hutchinson M.I."/>
            <person name="Powell A.J."/>
            <person name="Barry K."/>
            <person name="Miller A.N."/>
            <person name="Grigoriev I.V."/>
            <person name="Debuchy R."/>
            <person name="Gladieux P."/>
            <person name="Thoren M.H."/>
            <person name="Johannesson H."/>
        </authorList>
    </citation>
    <scope>NUCLEOTIDE SEQUENCE</scope>
    <source>
        <strain evidence="14">PSN243</strain>
    </source>
</reference>
<keyword evidence="11" id="KW-1133">Transmembrane helix</keyword>
<dbReference type="GO" id="GO:0046872">
    <property type="term" value="F:metal ion binding"/>
    <property type="evidence" value="ECO:0007669"/>
    <property type="project" value="UniProtKB-KW"/>
</dbReference>
<keyword evidence="11" id="KW-0812">Transmembrane</keyword>
<evidence type="ECO:0000256" key="1">
    <source>
        <dbReference type="ARBA" id="ARBA00003174"/>
    </source>
</evidence>
<keyword evidence="6" id="KW-0378">Hydrolase</keyword>
<keyword evidence="15" id="KW-1185">Reference proteome</keyword>
<feature type="transmembrane region" description="Helical" evidence="11">
    <location>
        <begin position="504"/>
        <end position="524"/>
    </location>
</feature>